<evidence type="ECO:0000313" key="1">
    <source>
        <dbReference type="EMBL" id="GLI93197.1"/>
    </source>
</evidence>
<keyword evidence="2" id="KW-1185">Reference proteome</keyword>
<evidence type="ECO:0000313" key="2">
    <source>
        <dbReference type="Proteomes" id="UP001144323"/>
    </source>
</evidence>
<comment type="caution">
    <text evidence="1">The sequence shown here is derived from an EMBL/GenBank/DDBJ whole genome shotgun (WGS) entry which is preliminary data.</text>
</comment>
<dbReference type="Proteomes" id="UP001144323">
    <property type="component" value="Unassembled WGS sequence"/>
</dbReference>
<sequence>MEISHWSRMVEDLSMLMALAACGISRNQTARRVAETSRAKQLNDDILFSPRIADKRLAYGASLLESPVFRGFARG</sequence>
<organism evidence="1 2">
    <name type="scientific">Methylocystis echinoides</name>
    <dbReference type="NCBI Taxonomy" id="29468"/>
    <lineage>
        <taxon>Bacteria</taxon>
        <taxon>Pseudomonadati</taxon>
        <taxon>Pseudomonadota</taxon>
        <taxon>Alphaproteobacteria</taxon>
        <taxon>Hyphomicrobiales</taxon>
        <taxon>Methylocystaceae</taxon>
        <taxon>Methylocystis</taxon>
    </lineage>
</organism>
<dbReference type="AlphaFoldDB" id="A0A9W6GUC2"/>
<reference evidence="1" key="1">
    <citation type="journal article" date="2023" name="Int. J. Syst. Evol. Microbiol.">
        <title>Methylocystis iwaonis sp. nov., a type II methane-oxidizing bacterium from surface soil of a rice paddy field in Japan, and emended description of the genus Methylocystis (ex Whittenbury et al. 1970) Bowman et al. 1993.</title>
        <authorList>
            <person name="Kaise H."/>
            <person name="Sawadogo J.B."/>
            <person name="Alam M.S."/>
            <person name="Ueno C."/>
            <person name="Dianou D."/>
            <person name="Shinjo R."/>
            <person name="Asakawa S."/>
        </authorList>
    </citation>
    <scope>NUCLEOTIDE SEQUENCE</scope>
    <source>
        <strain evidence="1">LMG27198</strain>
    </source>
</reference>
<accession>A0A9W6GUC2</accession>
<name>A0A9W6GUC2_9HYPH</name>
<protein>
    <submittedName>
        <fullName evidence="1">Uncharacterized protein</fullName>
    </submittedName>
</protein>
<gene>
    <name evidence="1" type="ORF">LMG27198_21890</name>
</gene>
<proteinExistence type="predicted"/>
<dbReference type="EMBL" id="BSEC01000001">
    <property type="protein sequence ID" value="GLI93197.1"/>
    <property type="molecule type" value="Genomic_DNA"/>
</dbReference>